<dbReference type="Proteomes" id="UP000004947">
    <property type="component" value="Unassembled WGS sequence"/>
</dbReference>
<dbReference type="InterPro" id="IPR003661">
    <property type="entry name" value="HisK_dim/P_dom"/>
</dbReference>
<dbReference type="InterPro" id="IPR004358">
    <property type="entry name" value="Sig_transdc_His_kin-like_C"/>
</dbReference>
<evidence type="ECO:0000256" key="2">
    <source>
        <dbReference type="ARBA" id="ARBA00004651"/>
    </source>
</evidence>
<dbReference type="RefSeq" id="WP_007278407.1">
    <property type="nucleotide sequence ID" value="NZ_ABCK01000007.1"/>
</dbReference>
<dbReference type="GO" id="GO:0000155">
    <property type="term" value="F:phosphorelay sensor kinase activity"/>
    <property type="evidence" value="ECO:0007669"/>
    <property type="project" value="InterPro"/>
</dbReference>
<keyword evidence="16" id="KW-1185">Reference proteome</keyword>
<organism evidence="15 16">
    <name type="scientific">Lentisphaera araneosa HTCC2155</name>
    <dbReference type="NCBI Taxonomy" id="313628"/>
    <lineage>
        <taxon>Bacteria</taxon>
        <taxon>Pseudomonadati</taxon>
        <taxon>Lentisphaerota</taxon>
        <taxon>Lentisphaeria</taxon>
        <taxon>Lentisphaerales</taxon>
        <taxon>Lentisphaeraceae</taxon>
        <taxon>Lentisphaera</taxon>
    </lineage>
</organism>
<dbReference type="GO" id="GO:0005886">
    <property type="term" value="C:plasma membrane"/>
    <property type="evidence" value="ECO:0007669"/>
    <property type="project" value="UniProtKB-SubCell"/>
</dbReference>
<evidence type="ECO:0000256" key="6">
    <source>
        <dbReference type="ARBA" id="ARBA00022679"/>
    </source>
</evidence>
<comment type="subcellular location">
    <subcellularLocation>
        <location evidence="2">Cell membrane</location>
        <topology evidence="2">Multi-pass membrane protein</topology>
    </subcellularLocation>
</comment>
<dbReference type="InterPro" id="IPR029151">
    <property type="entry name" value="Sensor-like_sf"/>
</dbReference>
<evidence type="ECO:0000256" key="11">
    <source>
        <dbReference type="ARBA" id="ARBA00023136"/>
    </source>
</evidence>
<dbReference type="PANTHER" id="PTHR45436:SF10">
    <property type="entry name" value="HISTIDINE KINASE"/>
    <property type="match status" value="1"/>
</dbReference>
<feature type="domain" description="HAMP" evidence="14">
    <location>
        <begin position="213"/>
        <end position="264"/>
    </location>
</feature>
<dbReference type="PROSITE" id="PS50109">
    <property type="entry name" value="HIS_KIN"/>
    <property type="match status" value="1"/>
</dbReference>
<evidence type="ECO:0000313" key="16">
    <source>
        <dbReference type="Proteomes" id="UP000004947"/>
    </source>
</evidence>
<comment type="catalytic activity">
    <reaction evidence="1">
        <text>ATP + protein L-histidine = ADP + protein N-phospho-L-histidine.</text>
        <dbReference type="EC" id="2.7.13.3"/>
    </reaction>
</comment>
<dbReference type="CDD" id="cd00082">
    <property type="entry name" value="HisKA"/>
    <property type="match status" value="1"/>
</dbReference>
<dbReference type="EMBL" id="ABCK01000007">
    <property type="protein sequence ID" value="EDM27893.1"/>
    <property type="molecule type" value="Genomic_DNA"/>
</dbReference>
<feature type="transmembrane region" description="Helical" evidence="12">
    <location>
        <begin position="193"/>
        <end position="212"/>
    </location>
</feature>
<evidence type="ECO:0000256" key="1">
    <source>
        <dbReference type="ARBA" id="ARBA00000085"/>
    </source>
</evidence>
<evidence type="ECO:0000313" key="15">
    <source>
        <dbReference type="EMBL" id="EDM27893.1"/>
    </source>
</evidence>
<keyword evidence="5" id="KW-0597">Phosphoprotein</keyword>
<protein>
    <recommendedName>
        <fullName evidence="3">histidine kinase</fullName>
        <ecNumber evidence="3">2.7.13.3</ecNumber>
    </recommendedName>
</protein>
<gene>
    <name evidence="15" type="ORF">LNTAR_00790</name>
</gene>
<dbReference type="OrthoDB" id="9805942at2"/>
<dbReference type="Pfam" id="PF00512">
    <property type="entry name" value="HisKA"/>
    <property type="match status" value="1"/>
</dbReference>
<evidence type="ECO:0000256" key="7">
    <source>
        <dbReference type="ARBA" id="ARBA00022692"/>
    </source>
</evidence>
<dbReference type="InterPro" id="IPR005467">
    <property type="entry name" value="His_kinase_dom"/>
</dbReference>
<dbReference type="SUPFAM" id="SSF47384">
    <property type="entry name" value="Homodimeric domain of signal transducing histidine kinase"/>
    <property type="match status" value="1"/>
</dbReference>
<dbReference type="PROSITE" id="PS50885">
    <property type="entry name" value="HAMP"/>
    <property type="match status" value="1"/>
</dbReference>
<name>A6DKJ5_9BACT</name>
<evidence type="ECO:0000256" key="3">
    <source>
        <dbReference type="ARBA" id="ARBA00012438"/>
    </source>
</evidence>
<dbReference type="SUPFAM" id="SSF55874">
    <property type="entry name" value="ATPase domain of HSP90 chaperone/DNA topoisomerase II/histidine kinase"/>
    <property type="match status" value="1"/>
</dbReference>
<dbReference type="InterPro" id="IPR036097">
    <property type="entry name" value="HisK_dim/P_sf"/>
</dbReference>
<dbReference type="InterPro" id="IPR003594">
    <property type="entry name" value="HATPase_dom"/>
</dbReference>
<evidence type="ECO:0000256" key="12">
    <source>
        <dbReference type="SAM" id="Phobius"/>
    </source>
</evidence>
<dbReference type="AlphaFoldDB" id="A6DKJ5"/>
<dbReference type="Pfam" id="PF02518">
    <property type="entry name" value="HATPase_c"/>
    <property type="match status" value="1"/>
</dbReference>
<evidence type="ECO:0000259" key="14">
    <source>
        <dbReference type="PROSITE" id="PS50885"/>
    </source>
</evidence>
<dbReference type="Gene3D" id="6.10.340.10">
    <property type="match status" value="1"/>
</dbReference>
<keyword evidence="4" id="KW-1003">Cell membrane</keyword>
<reference evidence="15 16" key="1">
    <citation type="journal article" date="2010" name="J. Bacteriol.">
        <title>Genome sequence of Lentisphaera araneosa HTCC2155T, the type species of the order Lentisphaerales in the phylum Lentisphaerae.</title>
        <authorList>
            <person name="Thrash J.C."/>
            <person name="Cho J.C."/>
            <person name="Vergin K.L."/>
            <person name="Morris R.M."/>
            <person name="Giovannoni S.J."/>
        </authorList>
    </citation>
    <scope>NUCLEOTIDE SEQUENCE [LARGE SCALE GENOMIC DNA]</scope>
    <source>
        <strain evidence="15 16">HTCC2155</strain>
    </source>
</reference>
<evidence type="ECO:0000256" key="4">
    <source>
        <dbReference type="ARBA" id="ARBA00022475"/>
    </source>
</evidence>
<evidence type="ECO:0000256" key="8">
    <source>
        <dbReference type="ARBA" id="ARBA00022777"/>
    </source>
</evidence>
<dbReference type="InterPro" id="IPR050428">
    <property type="entry name" value="TCS_sensor_his_kinase"/>
</dbReference>
<dbReference type="PANTHER" id="PTHR45436">
    <property type="entry name" value="SENSOR HISTIDINE KINASE YKOH"/>
    <property type="match status" value="1"/>
</dbReference>
<feature type="domain" description="Histidine kinase" evidence="13">
    <location>
        <begin position="271"/>
        <end position="484"/>
    </location>
</feature>
<dbReference type="SMART" id="SM00388">
    <property type="entry name" value="HisKA"/>
    <property type="match status" value="1"/>
</dbReference>
<evidence type="ECO:0000256" key="9">
    <source>
        <dbReference type="ARBA" id="ARBA00022989"/>
    </source>
</evidence>
<dbReference type="PRINTS" id="PR00344">
    <property type="entry name" value="BCTRLSENSOR"/>
</dbReference>
<proteinExistence type="predicted"/>
<dbReference type="SUPFAM" id="SSF103190">
    <property type="entry name" value="Sensory domain-like"/>
    <property type="match status" value="1"/>
</dbReference>
<keyword evidence="9 12" id="KW-1133">Transmembrane helix</keyword>
<keyword evidence="8" id="KW-0418">Kinase</keyword>
<dbReference type="STRING" id="313628.LNTAR_00790"/>
<keyword evidence="6" id="KW-0808">Transferase</keyword>
<dbReference type="SMART" id="SM00387">
    <property type="entry name" value="HATPase_c"/>
    <property type="match status" value="1"/>
</dbReference>
<dbReference type="EC" id="2.7.13.3" evidence="3"/>
<keyword evidence="7 12" id="KW-0812">Transmembrane</keyword>
<sequence length="484" mass="54940">MTRLTIKQRIILTFGVISALAIYLFTDSLNSDSRRHYLEASEELMYDQVFTLRALIYVSRNEDDPMAIQKISQVFEQHSLTPNHTPKAQIYAIEKWGSDTQIYLTDKDGMILYHSGSPKEKGVSYNHWRNVTLALAGDYGARSTRSDKDDPSTSVLHVSLPVYDENQTIAGTITYVKPVKRLSLYLNLARKKIVRTAFLTLALLILLCFYFTRRIVSPIESLTDYAEEIGNGQRPLLPSTPYGEIKILANTMEEMLKKLDGTAYVESYMQTLSHELKSPLAAMHGALELLDEATPEQAAQLCTNLRKETTRMNKMIENILFLSRLENHAQNMEMNNLDLCALAQHILRESRERYPQHQFRYRNTISKAPVAANEFLLQVALNNLIKNAVEFSPEQSIIEISATKNAHQFELTITDSGQGIPDYAIDKIFDRFYSLPRPNNGRKSSGLGLAIVREIITYHHGQISIHSNGENQGTQIRIALPISR</sequence>
<dbReference type="InterPro" id="IPR003660">
    <property type="entry name" value="HAMP_dom"/>
</dbReference>
<dbReference type="NCBIfam" id="NF008312">
    <property type="entry name" value="PRK11100.1"/>
    <property type="match status" value="1"/>
</dbReference>
<dbReference type="Gene3D" id="1.10.287.130">
    <property type="match status" value="1"/>
</dbReference>
<evidence type="ECO:0000259" key="13">
    <source>
        <dbReference type="PROSITE" id="PS50109"/>
    </source>
</evidence>
<comment type="caution">
    <text evidence="15">The sequence shown here is derived from an EMBL/GenBank/DDBJ whole genome shotgun (WGS) entry which is preliminary data.</text>
</comment>
<dbReference type="Gene3D" id="3.30.565.10">
    <property type="entry name" value="Histidine kinase-like ATPase, C-terminal domain"/>
    <property type="match status" value="1"/>
</dbReference>
<accession>A6DKJ5</accession>
<keyword evidence="11 12" id="KW-0472">Membrane</keyword>
<evidence type="ECO:0000256" key="5">
    <source>
        <dbReference type="ARBA" id="ARBA00022553"/>
    </source>
</evidence>
<dbReference type="eggNOG" id="COG2205">
    <property type="taxonomic scope" value="Bacteria"/>
</dbReference>
<dbReference type="InterPro" id="IPR036890">
    <property type="entry name" value="HATPase_C_sf"/>
</dbReference>
<keyword evidence="10" id="KW-0902">Two-component regulatory system</keyword>
<evidence type="ECO:0000256" key="10">
    <source>
        <dbReference type="ARBA" id="ARBA00023012"/>
    </source>
</evidence>